<name>A0A3A4B320_9ACTN</name>
<dbReference type="InterPro" id="IPR029058">
    <property type="entry name" value="AB_hydrolase_fold"/>
</dbReference>
<dbReference type="SUPFAM" id="SSF47336">
    <property type="entry name" value="ACP-like"/>
    <property type="match status" value="1"/>
</dbReference>
<dbReference type="GO" id="GO:0031177">
    <property type="term" value="F:phosphopantetheine binding"/>
    <property type="evidence" value="ECO:0007669"/>
    <property type="project" value="InterPro"/>
</dbReference>
<dbReference type="OrthoDB" id="3671989at2"/>
<dbReference type="InterPro" id="IPR001242">
    <property type="entry name" value="Condensation_dom"/>
</dbReference>
<dbReference type="InterPro" id="IPR020806">
    <property type="entry name" value="PKS_PP-bd"/>
</dbReference>
<dbReference type="SUPFAM" id="SSF56801">
    <property type="entry name" value="Acetyl-CoA synthetase-like"/>
    <property type="match status" value="1"/>
</dbReference>
<dbReference type="Pfam" id="PF00668">
    <property type="entry name" value="Condensation"/>
    <property type="match status" value="1"/>
</dbReference>
<dbReference type="PROSITE" id="PS50075">
    <property type="entry name" value="CARRIER"/>
    <property type="match status" value="1"/>
</dbReference>
<evidence type="ECO:0000313" key="7">
    <source>
        <dbReference type="Proteomes" id="UP000265768"/>
    </source>
</evidence>
<dbReference type="Pfam" id="PF00501">
    <property type="entry name" value="AMP-binding"/>
    <property type="match status" value="1"/>
</dbReference>
<gene>
    <name evidence="6" type="ORF">D5H75_19055</name>
</gene>
<dbReference type="Gene3D" id="3.30.559.10">
    <property type="entry name" value="Chloramphenicol acetyltransferase-like domain"/>
    <property type="match status" value="1"/>
</dbReference>
<sequence length="1335" mass="142729">MWRSDGRERGGPMIEDAYPLAALQAGMLYHSELEEGTPTFHDVMTMTLRGRFDEAAMTAALAGAAARHPVLRTSFDLTGFSEPVQLVHDEVTIPLAVRDLSGRPDAAERLRDWREEEKRRGFDWAKAPLLRAFVHLLPGGEFALTLSFHHAILDGWSVAALTTELLRRYAGGYSPPPLGPAFRDLVAAEREITTSAEAAAFWRARVEDAPDARLPRLPAPPREPGEAARAVAVLSAPVGRETEEAARRLAREARVPLRTVLLAAHCRVMALMTGTPDVLTGTVVHGRPEDEAGGEVLGLFLNTVPLRVRADAPTWRELVLRVFRAETALMPYRMYPHFEIQKASGRAPLLDTLFDYRDFHVYDGLGEGPGPVVTGQEFFEQTDLPFTAAFGRAPSGLVLSLSYDSAQFTAGRMADLRDLYLRVLADLTADPDADPRPSGRYAGADLIERWNDTGRDLPGGTLAELVWERARRDPDATAIVWEGAATTYRDLARRAGAIAVRLRGLGAGPERPIGVCLDRGPDLPAALLGVLATGAPYLPLEPGHPAARTAAMLADAGAGLVVTTRDLAAGLPSGVRTMLLPDGAANGSADVVANGSAGGSADGSAGVGANDAADGSSGGATGRASGGDLDPGAGGLGDPVPAHPDSLAYVIFTSGSTGRPKGVGVSHRAIVNRLRWMADFYAPGDVVLHKTPYTFDVSVWELFGPLLTGAAMVVARPGGHLEPEYLADLVAATGVTTLHFVPSMLDAFLETPDLAARLATVRRVVCSGEALPAPLAARFAVRLPHAELHNLYGPTEAAVDVSAHRCEPGETVVPIGGPVPNTRLEVLDELLERVPQGVPGQLFIGGVQLARGYVNRPGLTAERFVPDPYGPPGSRLYATGDLARRLPDGEVEYLGRTDLQVKVRGMRVEPGEVEAALLALPGVRAAVVTARGDRLAAHVVSDTEDDWAGALRATLPDHMIPAAWVRLDALPLTANGKLDRAALPEPGIARKGYEPPRDAVEARLAAIWEEILGVVPVGRHDDFFALGGHSLLALRLALRVRRDLGRDLPVARVLTAPTVAGLAEELRRPDDLGAGSRVVPLNPGGDRTPLFLVHALGGQVFRYLPLARRLGEDQPVYAIAARGLAPGEEPHSTLDEMVEDYVAHVRAARPRGPYVLGGFCIGGDIAMEMARRLRAEGEDVPLVVLFYSDADEPVISSSLESDTALMMHALAGGPLEADFEALSRMEPDERLLAIIDAASAQDRLAPDTEDLEQARRFLRVFRANAHAVGRFRHPPYDGDVALFAPDGERPDLGWRAIVTGRLAIAPIPPARVTVLYEPLVADAATTIRKWIDHGI</sequence>
<evidence type="ECO:0000259" key="5">
    <source>
        <dbReference type="PROSITE" id="PS50075"/>
    </source>
</evidence>
<dbReference type="Gene3D" id="3.30.559.30">
    <property type="entry name" value="Nonribosomal peptide synthetase, condensation domain"/>
    <property type="match status" value="1"/>
</dbReference>
<dbReference type="FunFam" id="3.40.50.980:FF:000002">
    <property type="entry name" value="Enterobactin synthetase component F"/>
    <property type="match status" value="1"/>
</dbReference>
<dbReference type="InterPro" id="IPR025110">
    <property type="entry name" value="AMP-bd_C"/>
</dbReference>
<dbReference type="Gene3D" id="3.40.50.1820">
    <property type="entry name" value="alpha/beta hydrolase"/>
    <property type="match status" value="1"/>
</dbReference>
<feature type="compositionally biased region" description="Low complexity" evidence="4">
    <location>
        <begin position="602"/>
        <end position="615"/>
    </location>
</feature>
<reference evidence="6 7" key="1">
    <citation type="submission" date="2018-09" db="EMBL/GenBank/DDBJ databases">
        <title>YIM 75507 draft genome.</title>
        <authorList>
            <person name="Tang S."/>
            <person name="Feng Y."/>
        </authorList>
    </citation>
    <scope>NUCLEOTIDE SEQUENCE [LARGE SCALE GENOMIC DNA]</scope>
    <source>
        <strain evidence="6 7">YIM 75507</strain>
    </source>
</reference>
<dbReference type="PROSITE" id="PS00455">
    <property type="entry name" value="AMP_BINDING"/>
    <property type="match status" value="1"/>
</dbReference>
<dbReference type="InterPro" id="IPR009081">
    <property type="entry name" value="PP-bd_ACP"/>
</dbReference>
<evidence type="ECO:0000256" key="2">
    <source>
        <dbReference type="ARBA" id="ARBA00022450"/>
    </source>
</evidence>
<dbReference type="GO" id="GO:0008610">
    <property type="term" value="P:lipid biosynthetic process"/>
    <property type="evidence" value="ECO:0007669"/>
    <property type="project" value="UniProtKB-ARBA"/>
</dbReference>
<dbReference type="SMART" id="SM00823">
    <property type="entry name" value="PKS_PP"/>
    <property type="match status" value="1"/>
</dbReference>
<dbReference type="CDD" id="cd17646">
    <property type="entry name" value="A_NRPS_AB3403-like"/>
    <property type="match status" value="1"/>
</dbReference>
<dbReference type="InterPro" id="IPR042099">
    <property type="entry name" value="ANL_N_sf"/>
</dbReference>
<dbReference type="GO" id="GO:0072330">
    <property type="term" value="P:monocarboxylic acid biosynthetic process"/>
    <property type="evidence" value="ECO:0007669"/>
    <property type="project" value="UniProtKB-ARBA"/>
</dbReference>
<dbReference type="PANTHER" id="PTHR45527">
    <property type="entry name" value="NONRIBOSOMAL PEPTIDE SYNTHETASE"/>
    <property type="match status" value="1"/>
</dbReference>
<keyword evidence="7" id="KW-1185">Reference proteome</keyword>
<accession>A0A3A4B320</accession>
<evidence type="ECO:0000256" key="3">
    <source>
        <dbReference type="ARBA" id="ARBA00022553"/>
    </source>
</evidence>
<protein>
    <submittedName>
        <fullName evidence="6">Amino acid adenylation domain-containing protein</fullName>
    </submittedName>
</protein>
<dbReference type="SUPFAM" id="SSF52777">
    <property type="entry name" value="CoA-dependent acyltransferases"/>
    <property type="match status" value="2"/>
</dbReference>
<comment type="cofactor">
    <cofactor evidence="1">
        <name>pantetheine 4'-phosphate</name>
        <dbReference type="ChEBI" id="CHEBI:47942"/>
    </cofactor>
</comment>
<feature type="region of interest" description="Disordered" evidence="4">
    <location>
        <begin position="596"/>
        <end position="638"/>
    </location>
</feature>
<proteinExistence type="predicted"/>
<evidence type="ECO:0000256" key="1">
    <source>
        <dbReference type="ARBA" id="ARBA00001957"/>
    </source>
</evidence>
<dbReference type="Pfam" id="PF00550">
    <property type="entry name" value="PP-binding"/>
    <property type="match status" value="1"/>
</dbReference>
<dbReference type="Gene3D" id="3.40.50.12780">
    <property type="entry name" value="N-terminal domain of ligase-like"/>
    <property type="match status" value="1"/>
</dbReference>
<dbReference type="Gene3D" id="3.30.300.30">
    <property type="match status" value="1"/>
</dbReference>
<dbReference type="PANTHER" id="PTHR45527:SF1">
    <property type="entry name" value="FATTY ACID SYNTHASE"/>
    <property type="match status" value="1"/>
</dbReference>
<evidence type="ECO:0000313" key="6">
    <source>
        <dbReference type="EMBL" id="RJL31790.1"/>
    </source>
</evidence>
<dbReference type="Proteomes" id="UP000265768">
    <property type="component" value="Unassembled WGS sequence"/>
</dbReference>
<dbReference type="SUPFAM" id="SSF53474">
    <property type="entry name" value="alpha/beta-Hydrolases"/>
    <property type="match status" value="1"/>
</dbReference>
<dbReference type="GO" id="GO:0043041">
    <property type="term" value="P:amino acid activation for nonribosomal peptide biosynthetic process"/>
    <property type="evidence" value="ECO:0007669"/>
    <property type="project" value="TreeGrafter"/>
</dbReference>
<dbReference type="InterPro" id="IPR001031">
    <property type="entry name" value="Thioesterase"/>
</dbReference>
<dbReference type="InterPro" id="IPR036736">
    <property type="entry name" value="ACP-like_sf"/>
</dbReference>
<dbReference type="GO" id="GO:0005737">
    <property type="term" value="C:cytoplasm"/>
    <property type="evidence" value="ECO:0007669"/>
    <property type="project" value="TreeGrafter"/>
</dbReference>
<dbReference type="GO" id="GO:0003824">
    <property type="term" value="F:catalytic activity"/>
    <property type="evidence" value="ECO:0007669"/>
    <property type="project" value="InterPro"/>
</dbReference>
<dbReference type="Pfam" id="PF13193">
    <property type="entry name" value="AMP-binding_C"/>
    <property type="match status" value="1"/>
</dbReference>
<dbReference type="FunFam" id="2.30.38.10:FF:000001">
    <property type="entry name" value="Non-ribosomal peptide synthetase PvdI"/>
    <property type="match status" value="1"/>
</dbReference>
<dbReference type="InterPro" id="IPR020845">
    <property type="entry name" value="AMP-binding_CS"/>
</dbReference>
<dbReference type="Gene3D" id="3.40.50.980">
    <property type="match status" value="1"/>
</dbReference>
<feature type="compositionally biased region" description="Gly residues" evidence="4">
    <location>
        <begin position="616"/>
        <end position="625"/>
    </location>
</feature>
<dbReference type="FunFam" id="1.10.1200.10:FF:000016">
    <property type="entry name" value="Non-ribosomal peptide synthase"/>
    <property type="match status" value="1"/>
</dbReference>
<keyword evidence="2" id="KW-0596">Phosphopantetheine</keyword>
<dbReference type="InterPro" id="IPR045851">
    <property type="entry name" value="AMP-bd_C_sf"/>
</dbReference>
<dbReference type="Pfam" id="PF00975">
    <property type="entry name" value="Thioesterase"/>
    <property type="match status" value="1"/>
</dbReference>
<evidence type="ECO:0000256" key="4">
    <source>
        <dbReference type="SAM" id="MobiDB-lite"/>
    </source>
</evidence>
<dbReference type="EMBL" id="QZEY01000006">
    <property type="protein sequence ID" value="RJL31790.1"/>
    <property type="molecule type" value="Genomic_DNA"/>
</dbReference>
<dbReference type="InterPro" id="IPR023213">
    <property type="entry name" value="CAT-like_dom_sf"/>
</dbReference>
<dbReference type="InterPro" id="IPR000873">
    <property type="entry name" value="AMP-dep_synth/lig_dom"/>
</dbReference>
<dbReference type="Gene3D" id="1.10.1200.10">
    <property type="entry name" value="ACP-like"/>
    <property type="match status" value="1"/>
</dbReference>
<dbReference type="NCBIfam" id="TIGR01733">
    <property type="entry name" value="AA-adenyl-dom"/>
    <property type="match status" value="1"/>
</dbReference>
<feature type="domain" description="Carrier" evidence="5">
    <location>
        <begin position="995"/>
        <end position="1070"/>
    </location>
</feature>
<keyword evidence="3" id="KW-0597">Phosphoprotein</keyword>
<dbReference type="GO" id="GO:0044550">
    <property type="term" value="P:secondary metabolite biosynthetic process"/>
    <property type="evidence" value="ECO:0007669"/>
    <property type="project" value="TreeGrafter"/>
</dbReference>
<organism evidence="6 7">
    <name type="scientific">Bailinhaonella thermotolerans</name>
    <dbReference type="NCBI Taxonomy" id="1070861"/>
    <lineage>
        <taxon>Bacteria</taxon>
        <taxon>Bacillati</taxon>
        <taxon>Actinomycetota</taxon>
        <taxon>Actinomycetes</taxon>
        <taxon>Streptosporangiales</taxon>
        <taxon>Streptosporangiaceae</taxon>
        <taxon>Bailinhaonella</taxon>
    </lineage>
</organism>
<dbReference type="InterPro" id="IPR010071">
    <property type="entry name" value="AA_adenyl_dom"/>
</dbReference>
<comment type="caution">
    <text evidence="6">The sequence shown here is derived from an EMBL/GenBank/DDBJ whole genome shotgun (WGS) entry which is preliminary data.</text>
</comment>